<dbReference type="SMART" id="SM00360">
    <property type="entry name" value="RRM"/>
    <property type="match status" value="1"/>
</dbReference>
<proteinExistence type="predicted"/>
<name>A0A0C3SAB9_PHLG1</name>
<feature type="domain" description="RRM" evidence="2">
    <location>
        <begin position="52"/>
        <end position="129"/>
    </location>
</feature>
<dbReference type="GO" id="GO:0003723">
    <property type="term" value="F:RNA binding"/>
    <property type="evidence" value="ECO:0007669"/>
    <property type="project" value="UniProtKB-UniRule"/>
</dbReference>
<dbReference type="OrthoDB" id="439808at2759"/>
<dbReference type="SUPFAM" id="SSF54928">
    <property type="entry name" value="RNA-binding domain, RBD"/>
    <property type="match status" value="1"/>
</dbReference>
<dbReference type="Proteomes" id="UP000053257">
    <property type="component" value="Unassembled WGS sequence"/>
</dbReference>
<reference evidence="3 4" key="1">
    <citation type="journal article" date="2014" name="PLoS Genet.">
        <title>Analysis of the Phlebiopsis gigantea genome, transcriptome and secretome provides insight into its pioneer colonization strategies of wood.</title>
        <authorList>
            <person name="Hori C."/>
            <person name="Ishida T."/>
            <person name="Igarashi K."/>
            <person name="Samejima M."/>
            <person name="Suzuki H."/>
            <person name="Master E."/>
            <person name="Ferreira P."/>
            <person name="Ruiz-Duenas F.J."/>
            <person name="Held B."/>
            <person name="Canessa P."/>
            <person name="Larrondo L.F."/>
            <person name="Schmoll M."/>
            <person name="Druzhinina I.S."/>
            <person name="Kubicek C.P."/>
            <person name="Gaskell J.A."/>
            <person name="Kersten P."/>
            <person name="St John F."/>
            <person name="Glasner J."/>
            <person name="Sabat G."/>
            <person name="Splinter BonDurant S."/>
            <person name="Syed K."/>
            <person name="Yadav J."/>
            <person name="Mgbeahuruike A.C."/>
            <person name="Kovalchuk A."/>
            <person name="Asiegbu F.O."/>
            <person name="Lackner G."/>
            <person name="Hoffmeister D."/>
            <person name="Rencoret J."/>
            <person name="Gutierrez A."/>
            <person name="Sun H."/>
            <person name="Lindquist E."/>
            <person name="Barry K."/>
            <person name="Riley R."/>
            <person name="Grigoriev I.V."/>
            <person name="Henrissat B."/>
            <person name="Kues U."/>
            <person name="Berka R.M."/>
            <person name="Martinez A.T."/>
            <person name="Covert S.F."/>
            <person name="Blanchette R.A."/>
            <person name="Cullen D."/>
        </authorList>
    </citation>
    <scope>NUCLEOTIDE SEQUENCE [LARGE SCALE GENOMIC DNA]</scope>
    <source>
        <strain evidence="3 4">11061_1 CR5-6</strain>
    </source>
</reference>
<dbReference type="CDD" id="cd00590">
    <property type="entry name" value="RRM_SF"/>
    <property type="match status" value="1"/>
</dbReference>
<gene>
    <name evidence="3" type="ORF">PHLGIDRAFT_443182</name>
</gene>
<evidence type="ECO:0000259" key="2">
    <source>
        <dbReference type="PROSITE" id="PS50102"/>
    </source>
</evidence>
<organism evidence="3 4">
    <name type="scientific">Phlebiopsis gigantea (strain 11061_1 CR5-6)</name>
    <name type="common">White-rot fungus</name>
    <name type="synonym">Peniophora gigantea</name>
    <dbReference type="NCBI Taxonomy" id="745531"/>
    <lineage>
        <taxon>Eukaryota</taxon>
        <taxon>Fungi</taxon>
        <taxon>Dikarya</taxon>
        <taxon>Basidiomycota</taxon>
        <taxon>Agaricomycotina</taxon>
        <taxon>Agaricomycetes</taxon>
        <taxon>Polyporales</taxon>
        <taxon>Phanerochaetaceae</taxon>
        <taxon>Phlebiopsis</taxon>
    </lineage>
</organism>
<evidence type="ECO:0000313" key="3">
    <source>
        <dbReference type="EMBL" id="KIP06900.1"/>
    </source>
</evidence>
<keyword evidence="1" id="KW-0694">RNA-binding</keyword>
<dbReference type="HOGENOM" id="CLU_1256452_0_0_1"/>
<protein>
    <recommendedName>
        <fullName evidence="2">RRM domain-containing protein</fullName>
    </recommendedName>
</protein>
<sequence length="220" mass="25101">MHGRAVCQVEYVDMISARRAIYKHKSYPLQLNDQPLYVNFAVDVVQVGKPSNALWVSGIDTSSRVDLQELKDLFEQFGDVENIILNRKGLPTCIVRYSCVEDAQYAINRHQGEQLLHHGLALQLRYSDSRPSEARQPNPTLHVMGFCGNQSKLLSYVSDYVHKVKDVYLSNPIGEDQERRDVFITFDSTQTAEEASATLNRQLGLVAQFAWPKKPRREAY</sequence>
<dbReference type="PROSITE" id="PS50102">
    <property type="entry name" value="RRM"/>
    <property type="match status" value="1"/>
</dbReference>
<evidence type="ECO:0000256" key="1">
    <source>
        <dbReference type="PROSITE-ProRule" id="PRU00176"/>
    </source>
</evidence>
<dbReference type="InterPro" id="IPR000504">
    <property type="entry name" value="RRM_dom"/>
</dbReference>
<dbReference type="InterPro" id="IPR035979">
    <property type="entry name" value="RBD_domain_sf"/>
</dbReference>
<dbReference type="Pfam" id="PF00076">
    <property type="entry name" value="RRM_1"/>
    <property type="match status" value="1"/>
</dbReference>
<dbReference type="AlphaFoldDB" id="A0A0C3SAB9"/>
<dbReference type="InterPro" id="IPR012677">
    <property type="entry name" value="Nucleotide-bd_a/b_plait_sf"/>
</dbReference>
<accession>A0A0C3SAB9</accession>
<evidence type="ECO:0000313" key="4">
    <source>
        <dbReference type="Proteomes" id="UP000053257"/>
    </source>
</evidence>
<dbReference type="Gene3D" id="3.30.70.330">
    <property type="match status" value="1"/>
</dbReference>
<keyword evidence="4" id="KW-1185">Reference proteome</keyword>
<dbReference type="EMBL" id="KN840508">
    <property type="protein sequence ID" value="KIP06900.1"/>
    <property type="molecule type" value="Genomic_DNA"/>
</dbReference>